<protein>
    <recommendedName>
        <fullName evidence="4">DoxX-like protein</fullName>
    </recommendedName>
</protein>
<keyword evidence="1" id="KW-0472">Membrane</keyword>
<proteinExistence type="predicted"/>
<dbReference type="EMBL" id="JBHTMB010000246">
    <property type="protein sequence ID" value="MFD1236856.1"/>
    <property type="molecule type" value="Genomic_DNA"/>
</dbReference>
<keyword evidence="1" id="KW-1133">Transmembrane helix</keyword>
<organism evidence="2 3">
    <name type="scientific">Pseudonocardia benzenivorans</name>
    <dbReference type="NCBI Taxonomy" id="228005"/>
    <lineage>
        <taxon>Bacteria</taxon>
        <taxon>Bacillati</taxon>
        <taxon>Actinomycetota</taxon>
        <taxon>Actinomycetes</taxon>
        <taxon>Pseudonocardiales</taxon>
        <taxon>Pseudonocardiaceae</taxon>
        <taxon>Pseudonocardia</taxon>
    </lineage>
</organism>
<dbReference type="RefSeq" id="WP_013677901.1">
    <property type="nucleotide sequence ID" value="NZ_BAABKS010000029.1"/>
</dbReference>
<evidence type="ECO:0008006" key="4">
    <source>
        <dbReference type="Google" id="ProtNLM"/>
    </source>
</evidence>
<feature type="transmembrane region" description="Helical" evidence="1">
    <location>
        <begin position="75"/>
        <end position="97"/>
    </location>
</feature>
<evidence type="ECO:0000256" key="1">
    <source>
        <dbReference type="SAM" id="Phobius"/>
    </source>
</evidence>
<name>A0ABW3VQC6_9PSEU</name>
<keyword evidence="3" id="KW-1185">Reference proteome</keyword>
<accession>A0ABW3VQC6</accession>
<gene>
    <name evidence="2" type="ORF">ACFQ34_26510</name>
</gene>
<evidence type="ECO:0000313" key="3">
    <source>
        <dbReference type="Proteomes" id="UP001597182"/>
    </source>
</evidence>
<evidence type="ECO:0000313" key="2">
    <source>
        <dbReference type="EMBL" id="MFD1236856.1"/>
    </source>
</evidence>
<comment type="caution">
    <text evidence="2">The sequence shown here is derived from an EMBL/GenBank/DDBJ whole genome shotgun (WGS) entry which is preliminary data.</text>
</comment>
<sequence length="138" mass="14218">MARWNPAHVALRTTAGAFILNTGIGKWKGDEKTAAGVHGMAKGTYPFLDAVAPQPFLKALAAGEITLGAALLTPFVPAAVVGAGLTGFAASLLGLYLGTPGMHDKLRPTQQGNAIAKDVWLLGMGAALLADGLRRKRS</sequence>
<dbReference type="Proteomes" id="UP001597182">
    <property type="component" value="Unassembled WGS sequence"/>
</dbReference>
<reference evidence="3" key="1">
    <citation type="journal article" date="2019" name="Int. J. Syst. Evol. Microbiol.">
        <title>The Global Catalogue of Microorganisms (GCM) 10K type strain sequencing project: providing services to taxonomists for standard genome sequencing and annotation.</title>
        <authorList>
            <consortium name="The Broad Institute Genomics Platform"/>
            <consortium name="The Broad Institute Genome Sequencing Center for Infectious Disease"/>
            <person name="Wu L."/>
            <person name="Ma J."/>
        </authorList>
    </citation>
    <scope>NUCLEOTIDE SEQUENCE [LARGE SCALE GENOMIC DNA]</scope>
    <source>
        <strain evidence="3">CCUG 49018</strain>
    </source>
</reference>
<keyword evidence="1" id="KW-0812">Transmembrane</keyword>